<organism evidence="1 2">
    <name type="scientific">Halosquirtibacter laminarini</name>
    <dbReference type="NCBI Taxonomy" id="3374600"/>
    <lineage>
        <taxon>Bacteria</taxon>
        <taxon>Pseudomonadati</taxon>
        <taxon>Bacteroidota</taxon>
        <taxon>Bacteroidia</taxon>
        <taxon>Marinilabiliales</taxon>
        <taxon>Prolixibacteraceae</taxon>
        <taxon>Halosquirtibacter</taxon>
    </lineage>
</organism>
<evidence type="ECO:0000313" key="2">
    <source>
        <dbReference type="Proteomes" id="UP000826212"/>
    </source>
</evidence>
<evidence type="ECO:0000313" key="1">
    <source>
        <dbReference type="EMBL" id="QZE14200.1"/>
    </source>
</evidence>
<dbReference type="EMBL" id="CP081303">
    <property type="protein sequence ID" value="QZE14200.1"/>
    <property type="molecule type" value="Genomic_DNA"/>
</dbReference>
<reference evidence="1" key="1">
    <citation type="submission" date="2021-08" db="EMBL/GenBank/DDBJ databases">
        <title>Novel anaerobic bacterium isolated from sea squirt in East Sea, Republic of Korea.</title>
        <authorList>
            <person name="Nguyen T.H."/>
            <person name="Li Z."/>
            <person name="Lee Y.-J."/>
            <person name="Ko J."/>
            <person name="Kim S.-G."/>
        </authorList>
    </citation>
    <scope>NUCLEOTIDE SEQUENCE</scope>
    <source>
        <strain evidence="1">KCTC 25031</strain>
    </source>
</reference>
<sequence length="96" mass="10449">MASRATLMTGMYENKTGCNFSHGAMTPDKFELSYPMLLKGAGYKVGFAGKFGYAIKKVRQLKDVLIILMKICLSISLIGGEAGLVKVIMLLLKISI</sequence>
<name>A0AC61NF18_9BACT</name>
<keyword evidence="2" id="KW-1185">Reference proteome</keyword>
<gene>
    <name evidence="1" type="ORF">K4L44_17065</name>
</gene>
<protein>
    <submittedName>
        <fullName evidence="1">Uncharacterized protein</fullName>
    </submittedName>
</protein>
<proteinExistence type="predicted"/>
<dbReference type="Proteomes" id="UP000826212">
    <property type="component" value="Chromosome"/>
</dbReference>
<accession>A0AC61NF18</accession>